<dbReference type="Proteomes" id="UP001597034">
    <property type="component" value="Unassembled WGS sequence"/>
</dbReference>
<accession>A0ABD6DK39</accession>
<gene>
    <name evidence="1" type="ORF">ACFSBL_13320</name>
</gene>
<sequence>MPSESVELAMLRVVAWYDPIDSHRLKRLVRERVGGGYDSDRHREALSNLKELNMVDRGGLGHEYVHITNFGWQHLGGETSRHDEEIESVDAPVCDVCAEDELVENAW</sequence>
<comment type="caution">
    <text evidence="1">The sequence shown here is derived from an EMBL/GenBank/DDBJ whole genome shotgun (WGS) entry which is preliminary data.</text>
</comment>
<dbReference type="AlphaFoldDB" id="A0ABD6DK39"/>
<keyword evidence="2" id="KW-1185">Reference proteome</keyword>
<proteinExistence type="predicted"/>
<evidence type="ECO:0000313" key="1">
    <source>
        <dbReference type="EMBL" id="MFD1646665.1"/>
    </source>
</evidence>
<dbReference type="EMBL" id="JBHUDO010000003">
    <property type="protein sequence ID" value="MFD1646665.1"/>
    <property type="molecule type" value="Genomic_DNA"/>
</dbReference>
<protein>
    <submittedName>
        <fullName evidence="1">Uncharacterized protein</fullName>
    </submittedName>
</protein>
<evidence type="ECO:0000313" key="2">
    <source>
        <dbReference type="Proteomes" id="UP001597034"/>
    </source>
</evidence>
<organism evidence="1 2">
    <name type="scientific">Haloarchaeobius litoreus</name>
    <dbReference type="NCBI Taxonomy" id="755306"/>
    <lineage>
        <taxon>Archaea</taxon>
        <taxon>Methanobacteriati</taxon>
        <taxon>Methanobacteriota</taxon>
        <taxon>Stenosarchaea group</taxon>
        <taxon>Halobacteria</taxon>
        <taxon>Halobacteriales</taxon>
        <taxon>Halorubellaceae</taxon>
        <taxon>Haloarchaeobius</taxon>
    </lineage>
</organism>
<reference evidence="1 2" key="1">
    <citation type="journal article" date="2019" name="Int. J. Syst. Evol. Microbiol.">
        <title>The Global Catalogue of Microorganisms (GCM) 10K type strain sequencing project: providing services to taxonomists for standard genome sequencing and annotation.</title>
        <authorList>
            <consortium name="The Broad Institute Genomics Platform"/>
            <consortium name="The Broad Institute Genome Sequencing Center for Infectious Disease"/>
            <person name="Wu L."/>
            <person name="Ma J."/>
        </authorList>
    </citation>
    <scope>NUCLEOTIDE SEQUENCE [LARGE SCALE GENOMIC DNA]</scope>
    <source>
        <strain evidence="1 2">CGMCC 1.10390</strain>
    </source>
</reference>
<name>A0ABD6DK39_9EURY</name>
<dbReference type="RefSeq" id="WP_256401253.1">
    <property type="nucleotide sequence ID" value="NZ_JANHJR010000003.1"/>
</dbReference>